<evidence type="ECO:0000256" key="3">
    <source>
        <dbReference type="ARBA" id="ARBA00023134"/>
    </source>
</evidence>
<sequence length="670" mass="77098">MNKPGVRNRILHPTLLLNTGLLTSTGHSCGRWTSFEHVAKELRLMQRGLSSQVRCTTDDTISGEPVQILRIEGGETIVFDERALESILLADHVKDRSVVVISIAGAYRQGKSFLLNFLLTHLRHKGRTKWIEETDTPLKGFHWRPGSTRETAGVLLWNEVFLMTNSDGEKVAVLLMDTQGTFDCESTMKESTVIFSLSLIASSVQIYNIMNNIKENDLQHLQFFAEYGRLAQEDNKTQAFQKLLFLVRDWSWAHEFECGFQGGRSLMTSRLKTTSGQVAELKTLRQNILSSFSDLDCFLMPHPGKKVAMDKSFDGRLADTEEEFRKKLPELVLSILAPENLLVKKINGRKLSCQNFVTFFKAHVDVFKGGHLPNPTSMLTATANALNMAAKLKASTHYKSGMTSRPLRDLNALGLFHREMLTRAKKVFDEFPKVGGEVMSLTYKADLIKELEELFSNFYERAEEFIRIEREAEERREKERQEERKKEREREREQTAQKVKAEAREKEIERDREKFKDRETILLGQVLAREASLKKLKEEADRERKQEIEKRAKLRSEMERKRVKIRQLEKGIGNTNTEIKEAAIQLGFQTANLAAGIIMLLPGGVLPGSIFLAGQLAFQLSFNAVRARRKARERRIEEWLRRFPPEFSHHSLTEKEKSLFYAFLYEHRRT</sequence>
<name>A0A6M2CMU8_RHIMP</name>
<organism evidence="8">
    <name type="scientific">Rhipicephalus microplus</name>
    <name type="common">Cattle tick</name>
    <name type="synonym">Boophilus microplus</name>
    <dbReference type="NCBI Taxonomy" id="6941"/>
    <lineage>
        <taxon>Eukaryota</taxon>
        <taxon>Metazoa</taxon>
        <taxon>Ecdysozoa</taxon>
        <taxon>Arthropoda</taxon>
        <taxon>Chelicerata</taxon>
        <taxon>Arachnida</taxon>
        <taxon>Acari</taxon>
        <taxon>Parasitiformes</taxon>
        <taxon>Ixodida</taxon>
        <taxon>Ixodoidea</taxon>
        <taxon>Ixodidae</taxon>
        <taxon>Rhipicephalinae</taxon>
        <taxon>Rhipicephalus</taxon>
        <taxon>Boophilus</taxon>
    </lineage>
</organism>
<evidence type="ECO:0000259" key="7">
    <source>
        <dbReference type="PROSITE" id="PS51715"/>
    </source>
</evidence>
<dbReference type="Gene3D" id="3.40.50.300">
    <property type="entry name" value="P-loop containing nucleotide triphosphate hydrolases"/>
    <property type="match status" value="1"/>
</dbReference>
<dbReference type="CDD" id="cd01851">
    <property type="entry name" value="GBP"/>
    <property type="match status" value="1"/>
</dbReference>
<evidence type="ECO:0000256" key="5">
    <source>
        <dbReference type="SAM" id="MobiDB-lite"/>
    </source>
</evidence>
<dbReference type="InterPro" id="IPR015894">
    <property type="entry name" value="Guanylate-bd_N"/>
</dbReference>
<protein>
    <submittedName>
        <fullName evidence="8">Putative conserved plasma membrane protein</fullName>
    </submittedName>
</protein>
<dbReference type="PANTHER" id="PTHR10751">
    <property type="entry name" value="GUANYLATE BINDING PROTEIN"/>
    <property type="match status" value="1"/>
</dbReference>
<evidence type="ECO:0000256" key="4">
    <source>
        <dbReference type="PROSITE-ProRule" id="PRU01052"/>
    </source>
</evidence>
<evidence type="ECO:0000256" key="2">
    <source>
        <dbReference type="ARBA" id="ARBA00022801"/>
    </source>
</evidence>
<feature type="transmembrane region" description="Helical" evidence="6">
    <location>
        <begin position="593"/>
        <end position="625"/>
    </location>
</feature>
<dbReference type="SUPFAM" id="SSF48340">
    <property type="entry name" value="Interferon-induced guanylate-binding protein 1 (GBP1), C-terminal domain"/>
    <property type="match status" value="1"/>
</dbReference>
<dbReference type="EMBL" id="GHWJ01002138">
    <property type="protein sequence ID" value="NOV34875.1"/>
    <property type="molecule type" value="Transcribed_RNA"/>
</dbReference>
<keyword evidence="2" id="KW-0378">Hydrolase</keyword>
<comment type="similarity">
    <text evidence="4">Belongs to the TRAFAC class dynamin-like GTPase superfamily. GB1/RHD3 GTPase family.</text>
</comment>
<dbReference type="PROSITE" id="PS51715">
    <property type="entry name" value="G_GB1_RHD3"/>
    <property type="match status" value="1"/>
</dbReference>
<dbReference type="OrthoDB" id="7788754at2759"/>
<dbReference type="AlphaFoldDB" id="A0A6M2CMU8"/>
<feature type="domain" description="GB1/RHD3-type G" evidence="7">
    <location>
        <begin position="95"/>
        <end position="340"/>
    </location>
</feature>
<dbReference type="Gene3D" id="1.20.58.420">
    <property type="entry name" value="AHSP"/>
    <property type="match status" value="1"/>
</dbReference>
<accession>A0A6M2CMU8</accession>
<evidence type="ECO:0000256" key="6">
    <source>
        <dbReference type="SAM" id="Phobius"/>
    </source>
</evidence>
<evidence type="ECO:0000256" key="1">
    <source>
        <dbReference type="ARBA" id="ARBA00022741"/>
    </source>
</evidence>
<keyword evidence="6" id="KW-0812">Transmembrane</keyword>
<keyword evidence="3" id="KW-0342">GTP-binding</keyword>
<dbReference type="Pfam" id="PF02263">
    <property type="entry name" value="GBP"/>
    <property type="match status" value="1"/>
</dbReference>
<dbReference type="InterPro" id="IPR036543">
    <property type="entry name" value="Guanylate-bd_C_sf"/>
</dbReference>
<keyword evidence="1" id="KW-0547">Nucleotide-binding</keyword>
<dbReference type="GO" id="GO:0003924">
    <property type="term" value="F:GTPase activity"/>
    <property type="evidence" value="ECO:0007669"/>
    <property type="project" value="InterPro"/>
</dbReference>
<feature type="region of interest" description="Disordered" evidence="5">
    <location>
        <begin position="473"/>
        <end position="508"/>
    </location>
</feature>
<keyword evidence="6" id="KW-0472">Membrane</keyword>
<dbReference type="InterPro" id="IPR030386">
    <property type="entry name" value="G_GB1_RHD3_dom"/>
</dbReference>
<dbReference type="GO" id="GO:0005525">
    <property type="term" value="F:GTP binding"/>
    <property type="evidence" value="ECO:0007669"/>
    <property type="project" value="UniProtKB-KW"/>
</dbReference>
<dbReference type="VEuPathDB" id="VectorBase:LOC119164341"/>
<proteinExistence type="inferred from homology"/>
<reference evidence="8" key="1">
    <citation type="submission" date="2019-09" db="EMBL/GenBank/DDBJ databases">
        <title>Organ-specific transcriptomic study of the physiology of the cattle tick, Rhipicephalus microplus.</title>
        <authorList>
            <person name="Tirloni L."/>
            <person name="Braz G."/>
            <person name="Gandara A.C.P."/>
            <person name="Sabadin G.A."/>
            <person name="da Silva R.M."/>
            <person name="Guizzo M.G."/>
            <person name="Machado J.A."/>
            <person name="Costa E.P."/>
            <person name="Gomes H.F."/>
            <person name="Moraes J."/>
            <person name="Mota M.B.S."/>
            <person name="Mesquita R.D."/>
            <person name="Alvarenga P.H."/>
            <person name="Alves F."/>
            <person name="Seixas A."/>
            <person name="da Fonseca R.N."/>
            <person name="Fogaca A."/>
            <person name="Logullo C."/>
            <person name="Tanaka A."/>
            <person name="Daffre S."/>
            <person name="Termignoni C."/>
            <person name="Vaz I.S.Jr."/>
            <person name="Oliveira P.L."/>
            <person name="Ribeiro J.M."/>
        </authorList>
    </citation>
    <scope>NUCLEOTIDE SEQUENCE</scope>
    <source>
        <strain evidence="8">Porto Alegre</strain>
    </source>
</reference>
<evidence type="ECO:0000313" key="8">
    <source>
        <dbReference type="EMBL" id="NOV34875.1"/>
    </source>
</evidence>
<dbReference type="InterPro" id="IPR027417">
    <property type="entry name" value="P-loop_NTPase"/>
</dbReference>
<dbReference type="SUPFAM" id="SSF52540">
    <property type="entry name" value="P-loop containing nucleoside triphosphate hydrolases"/>
    <property type="match status" value="1"/>
</dbReference>
<keyword evidence="6" id="KW-1133">Transmembrane helix</keyword>